<dbReference type="EMBL" id="JADEWN010000084">
    <property type="protein sequence ID" value="MBE9193252.1"/>
    <property type="molecule type" value="Genomic_DNA"/>
</dbReference>
<accession>A0ABR9UY89</accession>
<sequence>MQTPGQSLFSAILKVAKSKLKPQYSDIGVKVQWDLDNLELRGTFAIPLKTEINVDTGEYIVTSQDFTESSVNPEP</sequence>
<comment type="caution">
    <text evidence="1">The sequence shown here is derived from an EMBL/GenBank/DDBJ whole genome shotgun (WGS) entry which is preliminary data.</text>
</comment>
<name>A0ABR9UY89_9CHRO</name>
<protein>
    <submittedName>
        <fullName evidence="1">Uncharacterized protein</fullName>
    </submittedName>
</protein>
<evidence type="ECO:0000313" key="2">
    <source>
        <dbReference type="Proteomes" id="UP000651156"/>
    </source>
</evidence>
<proteinExistence type="predicted"/>
<dbReference type="RefSeq" id="WP_193934642.1">
    <property type="nucleotide sequence ID" value="NZ_CAWPMZ010000133.1"/>
</dbReference>
<dbReference type="Proteomes" id="UP000651156">
    <property type="component" value="Unassembled WGS sequence"/>
</dbReference>
<organism evidence="1 2">
    <name type="scientific">Gloeocapsopsis crepidinum LEGE 06123</name>
    <dbReference type="NCBI Taxonomy" id="588587"/>
    <lineage>
        <taxon>Bacteria</taxon>
        <taxon>Bacillati</taxon>
        <taxon>Cyanobacteriota</taxon>
        <taxon>Cyanophyceae</taxon>
        <taxon>Oscillatoriophycideae</taxon>
        <taxon>Chroococcales</taxon>
        <taxon>Chroococcaceae</taxon>
        <taxon>Gloeocapsopsis</taxon>
    </lineage>
</organism>
<keyword evidence="2" id="KW-1185">Reference proteome</keyword>
<gene>
    <name evidence="1" type="ORF">IQ230_23480</name>
</gene>
<evidence type="ECO:0000313" key="1">
    <source>
        <dbReference type="EMBL" id="MBE9193252.1"/>
    </source>
</evidence>
<reference evidence="1 2" key="1">
    <citation type="submission" date="2020-10" db="EMBL/GenBank/DDBJ databases">
        <authorList>
            <person name="Castelo-Branco R."/>
            <person name="Eusebio N."/>
            <person name="Adriana R."/>
            <person name="Vieira A."/>
            <person name="Brugerolle De Fraissinette N."/>
            <person name="Rezende De Castro R."/>
            <person name="Schneider M.P."/>
            <person name="Vasconcelos V."/>
            <person name="Leao P.N."/>
        </authorList>
    </citation>
    <scope>NUCLEOTIDE SEQUENCE [LARGE SCALE GENOMIC DNA]</scope>
    <source>
        <strain evidence="1 2">LEGE 06123</strain>
    </source>
</reference>